<dbReference type="PATRIC" id="fig|49338.4.peg.3588"/>
<gene>
    <name evidence="3" type="ORF">DPCES_3335</name>
</gene>
<dbReference type="EMBL" id="LK996017">
    <property type="protein sequence ID" value="CDX03221.1"/>
    <property type="molecule type" value="Genomic_DNA"/>
</dbReference>
<keyword evidence="2" id="KW-0812">Transmembrane</keyword>
<protein>
    <submittedName>
        <fullName evidence="3">Sporulation protein YqfD</fullName>
    </submittedName>
</protein>
<feature type="transmembrane region" description="Helical" evidence="2">
    <location>
        <begin position="89"/>
        <end position="109"/>
    </location>
</feature>
<evidence type="ECO:0000256" key="1">
    <source>
        <dbReference type="SAM" id="Coils"/>
    </source>
</evidence>
<reference evidence="3" key="1">
    <citation type="submission" date="2014-07" db="EMBL/GenBank/DDBJ databases">
        <authorList>
            <person name="Hornung V.Bastian."/>
        </authorList>
    </citation>
    <scope>NUCLEOTIDE SEQUENCE</scope>
    <source>
        <strain evidence="3">PCE-S</strain>
    </source>
</reference>
<name>A0A098B5T9_DESHA</name>
<organism evidence="3">
    <name type="scientific">Desulfitobacterium hafniense</name>
    <name type="common">Desulfitobacterium frappieri</name>
    <dbReference type="NCBI Taxonomy" id="49338"/>
    <lineage>
        <taxon>Bacteria</taxon>
        <taxon>Bacillati</taxon>
        <taxon>Bacillota</taxon>
        <taxon>Clostridia</taxon>
        <taxon>Eubacteriales</taxon>
        <taxon>Desulfitobacteriaceae</taxon>
        <taxon>Desulfitobacterium</taxon>
    </lineage>
</organism>
<proteinExistence type="predicted"/>
<accession>A0A098B5T9</accession>
<dbReference type="RefSeq" id="WP_011460858.1">
    <property type="nucleotide sequence ID" value="NZ_JAYFNZ010000001.1"/>
</dbReference>
<feature type="coiled-coil region" evidence="1">
    <location>
        <begin position="335"/>
        <end position="362"/>
    </location>
</feature>
<dbReference type="PIRSF" id="PIRSF029895">
    <property type="entry name" value="SpoIV"/>
    <property type="match status" value="1"/>
</dbReference>
<dbReference type="InterPro" id="IPR010690">
    <property type="entry name" value="YqfD"/>
</dbReference>
<dbReference type="AlphaFoldDB" id="A0A098B5T9"/>
<dbReference type="OMA" id="VRARVWY"/>
<dbReference type="NCBIfam" id="TIGR02876">
    <property type="entry name" value="spore_yqfD"/>
    <property type="match status" value="1"/>
</dbReference>
<keyword evidence="1" id="KW-0175">Coiled coil</keyword>
<evidence type="ECO:0000256" key="2">
    <source>
        <dbReference type="SAM" id="Phobius"/>
    </source>
</evidence>
<dbReference type="Pfam" id="PF06898">
    <property type="entry name" value="YqfD"/>
    <property type="match status" value="1"/>
</dbReference>
<keyword evidence="2" id="KW-1133">Transmembrane helix</keyword>
<keyword evidence="2" id="KW-0472">Membrane</keyword>
<sequence length="403" mass="45848">MIARFREFLQGRVLFVARGNQLPRFINEGIRQGIVFYKTQRSEKGVRAQVKIQDFRRLKRPARLTHTRVRIVAKYGWPFVAARWWRRKFLLAGIMIIGVALAVLSQMILSISVSGNTTISSQEIFDSAEKHGLKTWTRQDSVDLNEVSKLLVEEFPDAAWVGISKHGTRVEIKVVQKVRPQVPGEAGNLVASKAGLVQQVMVIQGTPLVHEGEIVKPGQVLIQAPRAIHNPSARPRTDRQLQQKDYIPEIVPAAKGFVRGRVWYSAEAVVPYDEERIIESGNVAKGWGIKFGARVIMVTTPESPFNLVKEEVQYHGVTLWRNWRLPVEIVSVQYNELQKKQIERNEMEARQAAEELARAEVHETISPGARILEEKVRVLEQADGERVRIEVESYEDLAVYPEE</sequence>
<evidence type="ECO:0000313" key="3">
    <source>
        <dbReference type="EMBL" id="CDX03221.1"/>
    </source>
</evidence>